<evidence type="ECO:0000313" key="9">
    <source>
        <dbReference type="EMBL" id="VAW33927.1"/>
    </source>
</evidence>
<dbReference type="AlphaFoldDB" id="A0A3B0V7A6"/>
<dbReference type="NCBIfam" id="TIGR03840">
    <property type="entry name" value="TMPT_Se_Te"/>
    <property type="match status" value="1"/>
</dbReference>
<dbReference type="PANTHER" id="PTHR10259">
    <property type="entry name" value="THIOPURINE S-METHYLTRANSFERASE"/>
    <property type="match status" value="1"/>
</dbReference>
<dbReference type="InterPro" id="IPR008854">
    <property type="entry name" value="TPMT"/>
</dbReference>
<comment type="catalytic activity">
    <reaction evidence="1">
        <text>S-adenosyl-L-methionine + a thiopurine = S-adenosyl-L-homocysteine + a thiopurine S-methylether.</text>
        <dbReference type="EC" id="2.1.1.67"/>
    </reaction>
</comment>
<dbReference type="InterPro" id="IPR029063">
    <property type="entry name" value="SAM-dependent_MTases_sf"/>
</dbReference>
<evidence type="ECO:0000256" key="3">
    <source>
        <dbReference type="ARBA" id="ARBA00008145"/>
    </source>
</evidence>
<dbReference type="GO" id="GO:0008119">
    <property type="term" value="F:thiopurine S-methyltransferase activity"/>
    <property type="evidence" value="ECO:0007669"/>
    <property type="project" value="UniProtKB-EC"/>
</dbReference>
<comment type="similarity">
    <text evidence="3">Belongs to the class I-like SAM-binding methyltransferase superfamily. TPMT family.</text>
</comment>
<evidence type="ECO:0000256" key="5">
    <source>
        <dbReference type="ARBA" id="ARBA00022490"/>
    </source>
</evidence>
<evidence type="ECO:0000256" key="7">
    <source>
        <dbReference type="ARBA" id="ARBA00022679"/>
    </source>
</evidence>
<evidence type="ECO:0000256" key="2">
    <source>
        <dbReference type="ARBA" id="ARBA00004496"/>
    </source>
</evidence>
<keyword evidence="7 9" id="KW-0808">Transferase</keyword>
<dbReference type="PROSITE" id="PS51585">
    <property type="entry name" value="SAM_MT_TPMT"/>
    <property type="match status" value="1"/>
</dbReference>
<comment type="subcellular location">
    <subcellularLocation>
        <location evidence="2">Cytoplasm</location>
    </subcellularLocation>
</comment>
<proteinExistence type="inferred from homology"/>
<dbReference type="PIRSF" id="PIRSF023956">
    <property type="entry name" value="Thiopurine_S-methyltransferase"/>
    <property type="match status" value="1"/>
</dbReference>
<keyword evidence="5" id="KW-0963">Cytoplasm</keyword>
<dbReference type="SUPFAM" id="SSF53335">
    <property type="entry name" value="S-adenosyl-L-methionine-dependent methyltransferases"/>
    <property type="match status" value="1"/>
</dbReference>
<dbReference type="PANTHER" id="PTHR10259:SF11">
    <property type="entry name" value="THIOPURINE S-METHYLTRANSFERASE"/>
    <property type="match status" value="1"/>
</dbReference>
<protein>
    <recommendedName>
        <fullName evidence="4">thiopurine S-methyltransferase</fullName>
        <ecNumber evidence="4">2.1.1.67</ecNumber>
    </recommendedName>
</protein>
<dbReference type="Gene3D" id="3.40.50.150">
    <property type="entry name" value="Vaccinia Virus protein VP39"/>
    <property type="match status" value="1"/>
</dbReference>
<keyword evidence="6 9" id="KW-0489">Methyltransferase</keyword>
<evidence type="ECO:0000256" key="8">
    <source>
        <dbReference type="ARBA" id="ARBA00022691"/>
    </source>
</evidence>
<name>A0A3B0V7A6_9ZZZZ</name>
<reference evidence="9" key="1">
    <citation type="submission" date="2018-06" db="EMBL/GenBank/DDBJ databases">
        <authorList>
            <person name="Zhirakovskaya E."/>
        </authorList>
    </citation>
    <scope>NUCLEOTIDE SEQUENCE</scope>
</reference>
<dbReference type="EMBL" id="UOEW01000048">
    <property type="protein sequence ID" value="VAW33927.1"/>
    <property type="molecule type" value="Genomic_DNA"/>
</dbReference>
<gene>
    <name evidence="9" type="ORF">MNBD_GAMMA01-750</name>
</gene>
<accession>A0A3B0V7A6</accession>
<dbReference type="InterPro" id="IPR022474">
    <property type="entry name" value="Thiopur_S-MeTfrase_Se/Te_detox"/>
</dbReference>
<dbReference type="InterPro" id="IPR025835">
    <property type="entry name" value="Thiopurine_S-MeTrfase"/>
</dbReference>
<evidence type="ECO:0000256" key="4">
    <source>
        <dbReference type="ARBA" id="ARBA00011905"/>
    </source>
</evidence>
<dbReference type="GO" id="GO:0005737">
    <property type="term" value="C:cytoplasm"/>
    <property type="evidence" value="ECO:0007669"/>
    <property type="project" value="UniProtKB-SubCell"/>
</dbReference>
<dbReference type="EC" id="2.1.1.67" evidence="4"/>
<dbReference type="NCBIfam" id="NF009732">
    <property type="entry name" value="PRK13255.1"/>
    <property type="match status" value="1"/>
</dbReference>
<dbReference type="Pfam" id="PF05724">
    <property type="entry name" value="TPMT"/>
    <property type="match status" value="1"/>
</dbReference>
<dbReference type="FunFam" id="3.40.50.150:FF:000101">
    <property type="entry name" value="Thiopurine S-methyltransferase"/>
    <property type="match status" value="1"/>
</dbReference>
<dbReference type="GO" id="GO:0010038">
    <property type="term" value="P:response to metal ion"/>
    <property type="evidence" value="ECO:0007669"/>
    <property type="project" value="InterPro"/>
</dbReference>
<keyword evidence="8" id="KW-0949">S-adenosyl-L-methionine</keyword>
<evidence type="ECO:0000256" key="1">
    <source>
        <dbReference type="ARBA" id="ARBA00000903"/>
    </source>
</evidence>
<organism evidence="9">
    <name type="scientific">hydrothermal vent metagenome</name>
    <dbReference type="NCBI Taxonomy" id="652676"/>
    <lineage>
        <taxon>unclassified sequences</taxon>
        <taxon>metagenomes</taxon>
        <taxon>ecological metagenomes</taxon>
    </lineage>
</organism>
<evidence type="ECO:0000256" key="6">
    <source>
        <dbReference type="ARBA" id="ARBA00022603"/>
    </source>
</evidence>
<dbReference type="HAMAP" id="MF_00812">
    <property type="entry name" value="Thiopur_methtran"/>
    <property type="match status" value="1"/>
</dbReference>
<dbReference type="GO" id="GO:0032259">
    <property type="term" value="P:methylation"/>
    <property type="evidence" value="ECO:0007669"/>
    <property type="project" value="UniProtKB-KW"/>
</dbReference>
<sequence length="218" mass="25303">MEKEFWIEKWQNNQIGFHKDKTHPLLIKYIDRLQLCRNDTVFVPLCGKTVDMLWLNAQGYKVLGVELSTLAVEQFFQENNLVYKQSQDGLFNVYTYENITIYQGDFFAMTDTHCIDVSAVYDRAALIALPDELVEKYVQKMNEIIPDTINELLITLEFVKTSGAVGPPFSTPDNKVQQLFENCTSIKLLQKLDIIAREPRFQSQGCEYVYERAYLLGF</sequence>